<accession>A0A934PTE5</accession>
<evidence type="ECO:0000313" key="4">
    <source>
        <dbReference type="Proteomes" id="UP000613193"/>
    </source>
</evidence>
<keyword evidence="3" id="KW-0378">Hydrolase</keyword>
<feature type="domain" description="Trehalase-like N-terminal" evidence="2">
    <location>
        <begin position="10"/>
        <end position="144"/>
    </location>
</feature>
<proteinExistence type="predicted"/>
<sequence length="610" mass="69927">MDNTQVHSHYVPIGDHGMIGDLNTVALVDLNGAIDFMCFPDFDSPSIFAALLDKEKGGSFRLGPEDRKYKTKQLYLPETNILLTRFLSDDGIGELTDFMPVQELNRGNELVRRVTTVKGSVTYRLVCSPRFNYGRSNHVVHQKNGKEIIFSCPEADLDIRLISNVDINVNKSDAVASFTLKAGESADFILIHTSKNTPEYEHITNWVTKSLKDNIHYWKNWIQQSTYNGRWREIVMRSALTLKLLTSWKHGSLVAAPTFSLPEAIGGGRNWDYRFTWIRDASFSVYCLLRLGYTKEAGSFIDWVEHKCFDLKQKTNLQIMYCMNGDKNIKETVLKSFEGYKKSAPVRIGNAAYKQLQLDIYGELLDAVYLYDREGVQVSYELWQNLSAQIDWLAKNWKKKDDGIWEVRGGKKNFIYSRLMCWVAFDRAIKIANNHSYPFNEDWHKQRDIIFNTIHKDFWNDELQAFVQYSGADVVDAATLMMPLVGFISANDPRWLSTMHLIEQRLVDDFLVYRYHSESGVDGLKGQEGTFSMCTFWFIECLSMAGQLEKARLYFEKMLGYANHLGLYAEQLGFSGEHLGNFPQAFTHLGLISAAINLDKQLNDPGNSID</sequence>
<comment type="caution">
    <text evidence="3">The sequence shown here is derived from an EMBL/GenBank/DDBJ whole genome shotgun (WGS) entry which is preliminary data.</text>
</comment>
<dbReference type="InterPro" id="IPR045582">
    <property type="entry name" value="Trehalase-like_N"/>
</dbReference>
<dbReference type="GO" id="GO:0004553">
    <property type="term" value="F:hydrolase activity, hydrolyzing O-glycosyl compounds"/>
    <property type="evidence" value="ECO:0007669"/>
    <property type="project" value="TreeGrafter"/>
</dbReference>
<evidence type="ECO:0000259" key="1">
    <source>
        <dbReference type="Pfam" id="PF00723"/>
    </source>
</evidence>
<dbReference type="SUPFAM" id="SSF48208">
    <property type="entry name" value="Six-hairpin glycosidases"/>
    <property type="match status" value="1"/>
</dbReference>
<dbReference type="InterPro" id="IPR012341">
    <property type="entry name" value="6hp_glycosidase-like_sf"/>
</dbReference>
<keyword evidence="4" id="KW-1185">Reference proteome</keyword>
<dbReference type="Pfam" id="PF00723">
    <property type="entry name" value="Glyco_hydro_15"/>
    <property type="match status" value="1"/>
</dbReference>
<dbReference type="PANTHER" id="PTHR31616:SF0">
    <property type="entry name" value="GLUCAN 1,4-ALPHA-GLUCOSIDASE"/>
    <property type="match status" value="1"/>
</dbReference>
<dbReference type="PANTHER" id="PTHR31616">
    <property type="entry name" value="TREHALASE"/>
    <property type="match status" value="1"/>
</dbReference>
<reference evidence="3" key="1">
    <citation type="submission" date="2020-12" db="EMBL/GenBank/DDBJ databases">
        <title>Bacterial novel species Mucilaginibacter sp. SD-g isolated from soil.</title>
        <authorList>
            <person name="Jung H.-Y."/>
        </authorList>
    </citation>
    <scope>NUCLEOTIDE SEQUENCE</scope>
    <source>
        <strain evidence="3">SD-g</strain>
    </source>
</reference>
<dbReference type="Pfam" id="PF19291">
    <property type="entry name" value="TREH_N"/>
    <property type="match status" value="1"/>
</dbReference>
<dbReference type="InterPro" id="IPR011613">
    <property type="entry name" value="GH15-like"/>
</dbReference>
<dbReference type="AlphaFoldDB" id="A0A934PTE5"/>
<evidence type="ECO:0000259" key="2">
    <source>
        <dbReference type="Pfam" id="PF19291"/>
    </source>
</evidence>
<name>A0A934PTE5_9SPHI</name>
<feature type="domain" description="GH15-like" evidence="1">
    <location>
        <begin position="232"/>
        <end position="595"/>
    </location>
</feature>
<dbReference type="GO" id="GO:0005975">
    <property type="term" value="P:carbohydrate metabolic process"/>
    <property type="evidence" value="ECO:0007669"/>
    <property type="project" value="InterPro"/>
</dbReference>
<dbReference type="InterPro" id="IPR008928">
    <property type="entry name" value="6-hairpin_glycosidase_sf"/>
</dbReference>
<gene>
    <name evidence="3" type="ORF">I5M19_10265</name>
</gene>
<organism evidence="3 4">
    <name type="scientific">Mucilaginibacter segetis</name>
    <dbReference type="NCBI Taxonomy" id="2793071"/>
    <lineage>
        <taxon>Bacteria</taxon>
        <taxon>Pseudomonadati</taxon>
        <taxon>Bacteroidota</taxon>
        <taxon>Sphingobacteriia</taxon>
        <taxon>Sphingobacteriales</taxon>
        <taxon>Sphingobacteriaceae</taxon>
        <taxon>Mucilaginibacter</taxon>
    </lineage>
</organism>
<protein>
    <submittedName>
        <fullName evidence="3">Glycoside hydrolase family 15 protein</fullName>
    </submittedName>
</protein>
<evidence type="ECO:0000313" key="3">
    <source>
        <dbReference type="EMBL" id="MBK0379694.1"/>
    </source>
</evidence>
<dbReference type="EMBL" id="JAEHFW010000002">
    <property type="protein sequence ID" value="MBK0379694.1"/>
    <property type="molecule type" value="Genomic_DNA"/>
</dbReference>
<dbReference type="Gene3D" id="1.50.10.10">
    <property type="match status" value="1"/>
</dbReference>
<dbReference type="Proteomes" id="UP000613193">
    <property type="component" value="Unassembled WGS sequence"/>
</dbReference>